<keyword evidence="2" id="KW-0808">Transferase</keyword>
<dbReference type="SUPFAM" id="SSF53756">
    <property type="entry name" value="UDP-Glycosyltransferase/glycogen phosphorylase"/>
    <property type="match status" value="1"/>
</dbReference>
<dbReference type="GO" id="GO:0008194">
    <property type="term" value="F:UDP-glycosyltransferase activity"/>
    <property type="evidence" value="ECO:0007669"/>
    <property type="project" value="InterPro"/>
</dbReference>
<dbReference type="PANTHER" id="PTHR48050">
    <property type="entry name" value="STEROL 3-BETA-GLUCOSYLTRANSFERASE"/>
    <property type="match status" value="1"/>
</dbReference>
<evidence type="ECO:0000259" key="1">
    <source>
        <dbReference type="Pfam" id="PF06722"/>
    </source>
</evidence>
<evidence type="ECO:0000313" key="3">
    <source>
        <dbReference type="Proteomes" id="UP000550729"/>
    </source>
</evidence>
<accession>A0A848KVL2</accession>
<reference evidence="2 3" key="1">
    <citation type="submission" date="2020-04" db="EMBL/GenBank/DDBJ databases">
        <title>Gordonia sp. nov. TBRC 11910.</title>
        <authorList>
            <person name="Suriyachadkun C."/>
        </authorList>
    </citation>
    <scope>NUCLEOTIDE SEQUENCE [LARGE SCALE GENOMIC DNA]</scope>
    <source>
        <strain evidence="2 3">TBRC 11910</strain>
    </source>
</reference>
<dbReference type="RefSeq" id="WP_170194811.1">
    <property type="nucleotide sequence ID" value="NZ_JABBNB010000013.1"/>
</dbReference>
<dbReference type="InterPro" id="IPR050426">
    <property type="entry name" value="Glycosyltransferase_28"/>
</dbReference>
<dbReference type="AlphaFoldDB" id="A0A848KVL2"/>
<keyword evidence="3" id="KW-1185">Reference proteome</keyword>
<name>A0A848KVL2_9ACTN</name>
<proteinExistence type="predicted"/>
<dbReference type="InterPro" id="IPR002213">
    <property type="entry name" value="UDP_glucos_trans"/>
</dbReference>
<dbReference type="InterPro" id="IPR010610">
    <property type="entry name" value="EryCIII-like_C"/>
</dbReference>
<dbReference type="CDD" id="cd03784">
    <property type="entry name" value="GT1_Gtf-like"/>
    <property type="match status" value="1"/>
</dbReference>
<dbReference type="Proteomes" id="UP000550729">
    <property type="component" value="Unassembled WGS sequence"/>
</dbReference>
<feature type="domain" description="Erythromycin biosynthesis protein CIII-like C-terminal" evidence="1">
    <location>
        <begin position="215"/>
        <end position="340"/>
    </location>
</feature>
<dbReference type="PANTHER" id="PTHR48050:SF13">
    <property type="entry name" value="STEROL 3-BETA-GLUCOSYLTRANSFERASE UGT80A2"/>
    <property type="match status" value="1"/>
</dbReference>
<gene>
    <name evidence="2" type="ORF">HH308_13870</name>
</gene>
<dbReference type="EMBL" id="JABBNB010000013">
    <property type="protein sequence ID" value="NMO02302.1"/>
    <property type="molecule type" value="Genomic_DNA"/>
</dbReference>
<dbReference type="GO" id="GO:0016758">
    <property type="term" value="F:hexosyltransferase activity"/>
    <property type="evidence" value="ECO:0007669"/>
    <property type="project" value="UniProtKB-ARBA"/>
</dbReference>
<protein>
    <submittedName>
        <fullName evidence="2">Glycosyltransferase family 1 protein</fullName>
    </submittedName>
</protein>
<dbReference type="GO" id="GO:0017000">
    <property type="term" value="P:antibiotic biosynthetic process"/>
    <property type="evidence" value="ECO:0007669"/>
    <property type="project" value="UniProtKB-ARBA"/>
</dbReference>
<dbReference type="Gene3D" id="3.40.50.2000">
    <property type="entry name" value="Glycogen Phosphorylase B"/>
    <property type="match status" value="2"/>
</dbReference>
<evidence type="ECO:0000313" key="2">
    <source>
        <dbReference type="EMBL" id="NMO02302.1"/>
    </source>
</evidence>
<dbReference type="Pfam" id="PF06722">
    <property type="entry name" value="EryCIII-like_C"/>
    <property type="match status" value="1"/>
</dbReference>
<organism evidence="2 3">
    <name type="scientific">Gordonia asplenii</name>
    <dbReference type="NCBI Taxonomy" id="2725283"/>
    <lineage>
        <taxon>Bacteria</taxon>
        <taxon>Bacillati</taxon>
        <taxon>Actinomycetota</taxon>
        <taxon>Actinomycetes</taxon>
        <taxon>Mycobacteriales</taxon>
        <taxon>Gordoniaceae</taxon>
        <taxon>Gordonia</taxon>
    </lineage>
</organism>
<comment type="caution">
    <text evidence="2">The sequence shown here is derived from an EMBL/GenBank/DDBJ whole genome shotgun (WGS) entry which is preliminary data.</text>
</comment>
<sequence length="360" mass="37993">MARIIMATWDGGGNVPPTIAIAEELRRRGHDLLVIGHAGNRRAARRAGLSFECYATARHFVGSVVNSPLTLLNSLCDRAMGADVADAVRRFGADLVVVDCLLPAVLDRLVADGVRFVMLEHMFDGFLRDALMRGPYGIGLRLKGFRYTQLSDGAQRCIVATLPDLDPGSGRARANVVFTGPTCTGISSTPRSEPTILVSLSTFGYAGMAKVYQRIIDAVATLPVHAIVTTGGLVDAAALRPAANVELCGYVPHAELLSQTSLVVGHGGHSTTMIALAHDIPLLIIPMQSKVDQPMVGAAIQAAGAGRTMSRRSTSGAIRAAVEQLLADPIARENAARLGQTIRDGDGARAATTEIEKVLT</sequence>